<evidence type="ECO:0000256" key="9">
    <source>
        <dbReference type="ARBA" id="ARBA00022989"/>
    </source>
</evidence>
<evidence type="ECO:0000256" key="3">
    <source>
        <dbReference type="ARBA" id="ARBA00006501"/>
    </source>
</evidence>
<keyword evidence="5 14" id="KW-1003">Cell membrane</keyword>
<keyword evidence="9 15" id="KW-1133">Transmembrane helix</keyword>
<comment type="similarity">
    <text evidence="3 14">Belongs to the HemJ family.</text>
</comment>
<dbReference type="PANTHER" id="PTHR40255">
    <property type="entry name" value="UPF0093 MEMBRANE PROTEIN SLR1790"/>
    <property type="match status" value="1"/>
</dbReference>
<dbReference type="RefSeq" id="WP_204732680.1">
    <property type="nucleotide sequence ID" value="NZ_JAVDWE010000002.1"/>
</dbReference>
<evidence type="ECO:0000256" key="2">
    <source>
        <dbReference type="ARBA" id="ARBA00005073"/>
    </source>
</evidence>
<evidence type="ECO:0000256" key="4">
    <source>
        <dbReference type="ARBA" id="ARBA00017504"/>
    </source>
</evidence>
<dbReference type="Pfam" id="PF03653">
    <property type="entry name" value="UPF0093"/>
    <property type="match status" value="1"/>
</dbReference>
<evidence type="ECO:0000256" key="6">
    <source>
        <dbReference type="ARBA" id="ARBA00022617"/>
    </source>
</evidence>
<gene>
    <name evidence="16" type="ORF">J2X09_001190</name>
</gene>
<keyword evidence="7 15" id="KW-0812">Transmembrane</keyword>
<feature type="transmembrane region" description="Helical" evidence="15">
    <location>
        <begin position="77"/>
        <end position="100"/>
    </location>
</feature>
<comment type="subcellular location">
    <subcellularLocation>
        <location evidence="1">Cell membrane</location>
        <topology evidence="1">Multi-pass membrane protein</topology>
    </subcellularLocation>
</comment>
<evidence type="ECO:0000256" key="12">
    <source>
        <dbReference type="ARBA" id="ARBA00023136"/>
    </source>
</evidence>
<evidence type="ECO:0000256" key="1">
    <source>
        <dbReference type="ARBA" id="ARBA00004651"/>
    </source>
</evidence>
<feature type="transmembrane region" description="Helical" evidence="15">
    <location>
        <begin position="48"/>
        <end position="71"/>
    </location>
</feature>
<comment type="function">
    <text evidence="14">Catalyzes the oxidation of protoporphyrinogen IX to protoporphyrin IX.</text>
</comment>
<keyword evidence="10" id="KW-0560">Oxidoreductase</keyword>
<comment type="catalytic activity">
    <reaction evidence="13 14">
        <text>protoporphyrinogen IX + 3 A = protoporphyrin IX + 3 AH2</text>
        <dbReference type="Rhea" id="RHEA:62000"/>
        <dbReference type="ChEBI" id="CHEBI:13193"/>
        <dbReference type="ChEBI" id="CHEBI:17499"/>
        <dbReference type="ChEBI" id="CHEBI:57306"/>
        <dbReference type="ChEBI" id="CHEBI:57307"/>
    </reaction>
</comment>
<dbReference type="PANTHER" id="PTHR40255:SF1">
    <property type="entry name" value="PROTOPORPHYRINOGEN IX OXIDASE"/>
    <property type="match status" value="1"/>
</dbReference>
<accession>A0ABU1V7Z6</accession>
<evidence type="ECO:0000256" key="8">
    <source>
        <dbReference type="ARBA" id="ARBA00022723"/>
    </source>
</evidence>
<evidence type="ECO:0000256" key="7">
    <source>
        <dbReference type="ARBA" id="ARBA00022692"/>
    </source>
</evidence>
<comment type="pathway">
    <text evidence="2 14">Porphyrin-containing compound metabolism; protoporphyrin-IX biosynthesis; protoporphyrin-IX from protoporphyrinogen-IX: step 1/1.</text>
</comment>
<evidence type="ECO:0000256" key="10">
    <source>
        <dbReference type="ARBA" id="ARBA00023002"/>
    </source>
</evidence>
<name>A0ABU1V7Z6_9BURK</name>
<organism evidence="16 17">
    <name type="scientific">Hydrogenophaga laconesensis</name>
    <dbReference type="NCBI Taxonomy" id="1805971"/>
    <lineage>
        <taxon>Bacteria</taxon>
        <taxon>Pseudomonadati</taxon>
        <taxon>Pseudomonadota</taxon>
        <taxon>Betaproteobacteria</taxon>
        <taxon>Burkholderiales</taxon>
        <taxon>Comamonadaceae</taxon>
        <taxon>Hydrogenophaga</taxon>
    </lineage>
</organism>
<evidence type="ECO:0000256" key="14">
    <source>
        <dbReference type="PIRNR" id="PIRNR004638"/>
    </source>
</evidence>
<keyword evidence="11 14" id="KW-0408">Iron</keyword>
<dbReference type="InterPro" id="IPR005265">
    <property type="entry name" value="HemJ-like"/>
</dbReference>
<evidence type="ECO:0000256" key="15">
    <source>
        <dbReference type="SAM" id="Phobius"/>
    </source>
</evidence>
<evidence type="ECO:0000256" key="13">
    <source>
        <dbReference type="ARBA" id="ARBA00048390"/>
    </source>
</evidence>
<feature type="transmembrane region" description="Helical" evidence="15">
    <location>
        <begin position="6"/>
        <end position="27"/>
    </location>
</feature>
<proteinExistence type="inferred from homology"/>
<keyword evidence="8 14" id="KW-0479">Metal-binding</keyword>
<dbReference type="Proteomes" id="UP001265550">
    <property type="component" value="Unassembled WGS sequence"/>
</dbReference>
<dbReference type="PIRSF" id="PIRSF004638">
    <property type="entry name" value="UCP004638"/>
    <property type="match status" value="1"/>
</dbReference>
<feature type="transmembrane region" description="Helical" evidence="15">
    <location>
        <begin position="112"/>
        <end position="133"/>
    </location>
</feature>
<comment type="caution">
    <text evidence="16">The sequence shown here is derived from an EMBL/GenBank/DDBJ whole genome shotgun (WGS) entry which is preliminary data.</text>
</comment>
<keyword evidence="6 14" id="KW-0349">Heme</keyword>
<protein>
    <recommendedName>
        <fullName evidence="4 14">Protoporphyrinogen IX oxidase</fullName>
        <ecNumber evidence="14">1.3.99.-</ecNumber>
    </recommendedName>
</protein>
<evidence type="ECO:0000313" key="16">
    <source>
        <dbReference type="EMBL" id="MDR7093458.1"/>
    </source>
</evidence>
<keyword evidence="17" id="KW-1185">Reference proteome</keyword>
<dbReference type="EC" id="1.3.99.-" evidence="14"/>
<comment type="cofactor">
    <cofactor evidence="14">
        <name>heme b</name>
        <dbReference type="ChEBI" id="CHEBI:60344"/>
    </cofactor>
    <text evidence="14">Binds 1 heme b (iron(II)-protoporphyrin IX) group per subunit.</text>
</comment>
<keyword evidence="12 14" id="KW-0472">Membrane</keyword>
<evidence type="ECO:0000256" key="11">
    <source>
        <dbReference type="ARBA" id="ARBA00023004"/>
    </source>
</evidence>
<dbReference type="EMBL" id="JAVDWE010000002">
    <property type="protein sequence ID" value="MDR7093458.1"/>
    <property type="molecule type" value="Genomic_DNA"/>
</dbReference>
<evidence type="ECO:0000313" key="17">
    <source>
        <dbReference type="Proteomes" id="UP001265550"/>
    </source>
</evidence>
<reference evidence="16 17" key="1">
    <citation type="submission" date="2023-07" db="EMBL/GenBank/DDBJ databases">
        <title>Sorghum-associated microbial communities from plants grown in Nebraska, USA.</title>
        <authorList>
            <person name="Schachtman D."/>
        </authorList>
    </citation>
    <scope>NUCLEOTIDE SEQUENCE [LARGE SCALE GENOMIC DNA]</scope>
    <source>
        <strain evidence="16 17">BE240</strain>
    </source>
</reference>
<sequence>MPWLKLLHISAVIVWCGALLYLPLMLSSAAAASRPPAAALQKHWPRQVFIGLATPAALLAIGSGTLIFALHGPVAPWLMFKLAGVGLLVLGHGACGLLVLRIERGEPGGVRWVSRVVMFQLLLCLLGIAWLVLRKPA</sequence>
<evidence type="ECO:0000256" key="5">
    <source>
        <dbReference type="ARBA" id="ARBA00022475"/>
    </source>
</evidence>